<evidence type="ECO:0000313" key="1">
    <source>
        <dbReference type="EMBL" id="EEF58740.1"/>
    </source>
</evidence>
<dbReference type="GO" id="GO:0005737">
    <property type="term" value="C:cytoplasm"/>
    <property type="evidence" value="ECO:0007669"/>
    <property type="project" value="TreeGrafter"/>
</dbReference>
<dbReference type="Proteomes" id="UP000003688">
    <property type="component" value="Unassembled WGS sequence"/>
</dbReference>
<dbReference type="InterPro" id="IPR050275">
    <property type="entry name" value="PGM_Phosphatase"/>
</dbReference>
<dbReference type="AlphaFoldDB" id="B9XN78"/>
<organism evidence="1 2">
    <name type="scientific">Pedosphaera parvula (strain Ellin514)</name>
    <dbReference type="NCBI Taxonomy" id="320771"/>
    <lineage>
        <taxon>Bacteria</taxon>
        <taxon>Pseudomonadati</taxon>
        <taxon>Verrucomicrobiota</taxon>
        <taxon>Pedosphaerae</taxon>
        <taxon>Pedosphaerales</taxon>
        <taxon>Pedosphaeraceae</taxon>
        <taxon>Pedosphaera</taxon>
    </lineage>
</organism>
<dbReference type="GO" id="GO:0016791">
    <property type="term" value="F:phosphatase activity"/>
    <property type="evidence" value="ECO:0007669"/>
    <property type="project" value="TreeGrafter"/>
</dbReference>
<dbReference type="CDD" id="cd07067">
    <property type="entry name" value="HP_PGM_like"/>
    <property type="match status" value="1"/>
</dbReference>
<dbReference type="EMBL" id="ABOX02000038">
    <property type="protein sequence ID" value="EEF58740.1"/>
    <property type="molecule type" value="Genomic_DNA"/>
</dbReference>
<sequence>MTTLYLIRHAANDTIGVSIPGRTPGIGLNAEGRRQAESLATHLAKEPIQLIISSPLERSVETAMPLARKLNLDVEISDALLEVDFGDWSRQTLEQLNTVPKWGLWNSFRSGQRVPNGEMMIEVQARMVGAVQLLHAEYPNGTIALFGHGDPIRSVLAYYLGVPLDLFQRIELSPAAVSILTLDDTAPKILCMNR</sequence>
<dbReference type="SUPFAM" id="SSF53254">
    <property type="entry name" value="Phosphoglycerate mutase-like"/>
    <property type="match status" value="1"/>
</dbReference>
<dbReference type="PANTHER" id="PTHR48100:SF62">
    <property type="entry name" value="GLUCOSYL-3-PHOSPHOGLYCERATE PHOSPHATASE"/>
    <property type="match status" value="1"/>
</dbReference>
<dbReference type="RefSeq" id="WP_007417265.1">
    <property type="nucleotide sequence ID" value="NZ_ABOX02000038.1"/>
</dbReference>
<dbReference type="OrthoDB" id="9782128at2"/>
<dbReference type="SMART" id="SM00855">
    <property type="entry name" value="PGAM"/>
    <property type="match status" value="1"/>
</dbReference>
<proteinExistence type="predicted"/>
<gene>
    <name evidence="1" type="ORF">Cflav_PD1836</name>
</gene>
<dbReference type="STRING" id="320771.Cflav_PD1836"/>
<dbReference type="Gene3D" id="3.40.50.1240">
    <property type="entry name" value="Phosphoglycerate mutase-like"/>
    <property type="match status" value="1"/>
</dbReference>
<accession>B9XN78</accession>
<protein>
    <submittedName>
        <fullName evidence="1">Phosphoglycerate mutase</fullName>
    </submittedName>
</protein>
<dbReference type="PANTHER" id="PTHR48100">
    <property type="entry name" value="BROAD-SPECIFICITY PHOSPHATASE YOR283W-RELATED"/>
    <property type="match status" value="1"/>
</dbReference>
<dbReference type="InterPro" id="IPR013078">
    <property type="entry name" value="His_Pase_superF_clade-1"/>
</dbReference>
<keyword evidence="2" id="KW-1185">Reference proteome</keyword>
<name>B9XN78_PEDPL</name>
<comment type="caution">
    <text evidence="1">The sequence shown here is derived from an EMBL/GenBank/DDBJ whole genome shotgun (WGS) entry which is preliminary data.</text>
</comment>
<reference evidence="1 2" key="1">
    <citation type="journal article" date="2011" name="J. Bacteriol.">
        <title>Genome sequence of 'Pedosphaera parvula' Ellin514, an aerobic Verrucomicrobial isolate from pasture soil.</title>
        <authorList>
            <person name="Kant R."/>
            <person name="van Passel M.W."/>
            <person name="Sangwan P."/>
            <person name="Palva A."/>
            <person name="Lucas S."/>
            <person name="Copeland A."/>
            <person name="Lapidus A."/>
            <person name="Glavina Del Rio T."/>
            <person name="Dalin E."/>
            <person name="Tice H."/>
            <person name="Bruce D."/>
            <person name="Goodwin L."/>
            <person name="Pitluck S."/>
            <person name="Chertkov O."/>
            <person name="Larimer F.W."/>
            <person name="Land M.L."/>
            <person name="Hauser L."/>
            <person name="Brettin T.S."/>
            <person name="Detter J.C."/>
            <person name="Han S."/>
            <person name="de Vos W.M."/>
            <person name="Janssen P.H."/>
            <person name="Smidt H."/>
        </authorList>
    </citation>
    <scope>NUCLEOTIDE SEQUENCE [LARGE SCALE GENOMIC DNA]</scope>
    <source>
        <strain evidence="1 2">Ellin514</strain>
    </source>
</reference>
<dbReference type="Pfam" id="PF00300">
    <property type="entry name" value="His_Phos_1"/>
    <property type="match status" value="1"/>
</dbReference>
<evidence type="ECO:0000313" key="2">
    <source>
        <dbReference type="Proteomes" id="UP000003688"/>
    </source>
</evidence>
<dbReference type="InterPro" id="IPR029033">
    <property type="entry name" value="His_PPase_superfam"/>
</dbReference>